<comment type="similarity">
    <text evidence="1">Belongs to the sigma-70 factor family. ECF subfamily.</text>
</comment>
<dbReference type="InterPro" id="IPR013325">
    <property type="entry name" value="RNA_pol_sigma_r2"/>
</dbReference>
<accession>A0A3E0GSS4</accession>
<keyword evidence="2" id="KW-0805">Transcription regulation</keyword>
<dbReference type="RefSeq" id="WP_170218224.1">
    <property type="nucleotide sequence ID" value="NZ_CP144375.1"/>
</dbReference>
<keyword evidence="3" id="KW-0731">Sigma factor</keyword>
<dbReference type="Gene3D" id="1.10.1740.10">
    <property type="match status" value="1"/>
</dbReference>
<dbReference type="PANTHER" id="PTHR43133:SF25">
    <property type="entry name" value="RNA POLYMERASE SIGMA FACTOR RFAY-RELATED"/>
    <property type="match status" value="1"/>
</dbReference>
<reference evidence="7 8" key="1">
    <citation type="submission" date="2018-08" db="EMBL/GenBank/DDBJ databases">
        <title>Genomic Encyclopedia of Archaeal and Bacterial Type Strains, Phase II (KMG-II): from individual species to whole genera.</title>
        <authorList>
            <person name="Goeker M."/>
        </authorList>
    </citation>
    <scope>NUCLEOTIDE SEQUENCE [LARGE SCALE GENOMIC DNA]</scope>
    <source>
        <strain evidence="7 8">DSM 45791</strain>
    </source>
</reference>
<dbReference type="Proteomes" id="UP000256269">
    <property type="component" value="Unassembled WGS sequence"/>
</dbReference>
<evidence type="ECO:0000313" key="7">
    <source>
        <dbReference type="EMBL" id="REH26184.1"/>
    </source>
</evidence>
<evidence type="ECO:0000259" key="5">
    <source>
        <dbReference type="Pfam" id="PF04542"/>
    </source>
</evidence>
<dbReference type="InterPro" id="IPR014284">
    <property type="entry name" value="RNA_pol_sigma-70_dom"/>
</dbReference>
<keyword evidence="8" id="KW-1185">Reference proteome</keyword>
<dbReference type="PANTHER" id="PTHR43133">
    <property type="entry name" value="RNA POLYMERASE ECF-TYPE SIGMA FACTO"/>
    <property type="match status" value="1"/>
</dbReference>
<evidence type="ECO:0000313" key="8">
    <source>
        <dbReference type="Proteomes" id="UP000256269"/>
    </source>
</evidence>
<dbReference type="InterPro" id="IPR039425">
    <property type="entry name" value="RNA_pol_sigma-70-like"/>
</dbReference>
<dbReference type="SUPFAM" id="SSF88659">
    <property type="entry name" value="Sigma3 and sigma4 domains of RNA polymerase sigma factors"/>
    <property type="match status" value="1"/>
</dbReference>
<feature type="domain" description="RNA polymerase sigma factor 70 region 4 type 2" evidence="6">
    <location>
        <begin position="124"/>
        <end position="176"/>
    </location>
</feature>
<dbReference type="EMBL" id="QUNO01000034">
    <property type="protein sequence ID" value="REH26184.1"/>
    <property type="molecule type" value="Genomic_DNA"/>
</dbReference>
<dbReference type="GO" id="GO:0016987">
    <property type="term" value="F:sigma factor activity"/>
    <property type="evidence" value="ECO:0007669"/>
    <property type="project" value="UniProtKB-KW"/>
</dbReference>
<dbReference type="InterPro" id="IPR013249">
    <property type="entry name" value="RNA_pol_sigma70_r4_t2"/>
</dbReference>
<name>A0A3E0GSS4_9PSEU</name>
<evidence type="ECO:0000256" key="3">
    <source>
        <dbReference type="ARBA" id="ARBA00023082"/>
    </source>
</evidence>
<organism evidence="7 8">
    <name type="scientific">Kutzneria buriramensis</name>
    <dbReference type="NCBI Taxonomy" id="1045776"/>
    <lineage>
        <taxon>Bacteria</taxon>
        <taxon>Bacillati</taxon>
        <taxon>Actinomycetota</taxon>
        <taxon>Actinomycetes</taxon>
        <taxon>Pseudonocardiales</taxon>
        <taxon>Pseudonocardiaceae</taxon>
        <taxon>Kutzneria</taxon>
    </lineage>
</organism>
<dbReference type="InterPro" id="IPR007627">
    <property type="entry name" value="RNA_pol_sigma70_r2"/>
</dbReference>
<feature type="domain" description="RNA polymerase sigma-70 region 2" evidence="5">
    <location>
        <begin position="24"/>
        <end position="89"/>
    </location>
</feature>
<proteinExistence type="inferred from homology"/>
<evidence type="ECO:0000256" key="1">
    <source>
        <dbReference type="ARBA" id="ARBA00010641"/>
    </source>
</evidence>
<gene>
    <name evidence="7" type="ORF">BCF44_13439</name>
</gene>
<dbReference type="GO" id="GO:0003677">
    <property type="term" value="F:DNA binding"/>
    <property type="evidence" value="ECO:0007669"/>
    <property type="project" value="InterPro"/>
</dbReference>
<evidence type="ECO:0000256" key="4">
    <source>
        <dbReference type="ARBA" id="ARBA00023163"/>
    </source>
</evidence>
<dbReference type="Pfam" id="PF04542">
    <property type="entry name" value="Sigma70_r2"/>
    <property type="match status" value="1"/>
</dbReference>
<dbReference type="InterPro" id="IPR013324">
    <property type="entry name" value="RNA_pol_sigma_r3/r4-like"/>
</dbReference>
<dbReference type="NCBIfam" id="TIGR02937">
    <property type="entry name" value="sigma70-ECF"/>
    <property type="match status" value="1"/>
</dbReference>
<comment type="caution">
    <text evidence="7">The sequence shown here is derived from an EMBL/GenBank/DDBJ whole genome shotgun (WGS) entry which is preliminary data.</text>
</comment>
<dbReference type="Gene3D" id="1.10.10.10">
    <property type="entry name" value="Winged helix-like DNA-binding domain superfamily/Winged helix DNA-binding domain"/>
    <property type="match status" value="1"/>
</dbReference>
<sequence length="184" mass="20388">MKEPTTTRAWPAPRGLLAEFEAVYQAEVGRIAAFFARRSADPYTVADLTSETFVEAMTSYPSFDPAKGSARGWLFAIARRVFARHCEQATQRRATALRVAGRRELGADQIAELVARIDAERDGRELIDRLAELSEVDRTAVELVDLAGLTPKEAAAALAVSAGALRVRLFRARTRLRREERQDG</sequence>
<protein>
    <submittedName>
        <fullName evidence="7">RNA polymerase sigma-70 factor (ECF subfamily)</fullName>
    </submittedName>
</protein>
<dbReference type="SUPFAM" id="SSF88946">
    <property type="entry name" value="Sigma2 domain of RNA polymerase sigma factors"/>
    <property type="match status" value="1"/>
</dbReference>
<dbReference type="InterPro" id="IPR036388">
    <property type="entry name" value="WH-like_DNA-bd_sf"/>
</dbReference>
<evidence type="ECO:0000259" key="6">
    <source>
        <dbReference type="Pfam" id="PF08281"/>
    </source>
</evidence>
<dbReference type="AlphaFoldDB" id="A0A3E0GSS4"/>
<evidence type="ECO:0000256" key="2">
    <source>
        <dbReference type="ARBA" id="ARBA00023015"/>
    </source>
</evidence>
<dbReference type="Pfam" id="PF08281">
    <property type="entry name" value="Sigma70_r4_2"/>
    <property type="match status" value="1"/>
</dbReference>
<dbReference type="GO" id="GO:0006352">
    <property type="term" value="P:DNA-templated transcription initiation"/>
    <property type="evidence" value="ECO:0007669"/>
    <property type="project" value="InterPro"/>
</dbReference>
<keyword evidence="4" id="KW-0804">Transcription</keyword>